<organism evidence="3 4">
    <name type="scientific">Mycena citricolor</name>
    <dbReference type="NCBI Taxonomy" id="2018698"/>
    <lineage>
        <taxon>Eukaryota</taxon>
        <taxon>Fungi</taxon>
        <taxon>Dikarya</taxon>
        <taxon>Basidiomycota</taxon>
        <taxon>Agaricomycotina</taxon>
        <taxon>Agaricomycetes</taxon>
        <taxon>Agaricomycetidae</taxon>
        <taxon>Agaricales</taxon>
        <taxon>Marasmiineae</taxon>
        <taxon>Mycenaceae</taxon>
        <taxon>Mycena</taxon>
    </lineage>
</organism>
<feature type="compositionally biased region" description="Low complexity" evidence="1">
    <location>
        <begin position="324"/>
        <end position="347"/>
    </location>
</feature>
<dbReference type="AlphaFoldDB" id="A0AAD2HJM5"/>
<dbReference type="EMBL" id="CAVNYO010000411">
    <property type="protein sequence ID" value="CAK5276585.1"/>
    <property type="molecule type" value="Genomic_DNA"/>
</dbReference>
<feature type="compositionally biased region" description="Basic and acidic residues" evidence="1">
    <location>
        <begin position="420"/>
        <end position="430"/>
    </location>
</feature>
<feature type="region of interest" description="Disordered" evidence="1">
    <location>
        <begin position="275"/>
        <end position="382"/>
    </location>
</feature>
<feature type="region of interest" description="Disordered" evidence="1">
    <location>
        <begin position="418"/>
        <end position="440"/>
    </location>
</feature>
<dbReference type="Pfam" id="PF18802">
    <property type="entry name" value="CxC1"/>
    <property type="match status" value="1"/>
</dbReference>
<dbReference type="InterPro" id="IPR040521">
    <property type="entry name" value="KDZ"/>
</dbReference>
<keyword evidence="4" id="KW-1185">Reference proteome</keyword>
<dbReference type="InterPro" id="IPR041320">
    <property type="entry name" value="CxC1"/>
</dbReference>
<comment type="caution">
    <text evidence="3">The sequence shown here is derived from an EMBL/GenBank/DDBJ whole genome shotgun (WGS) entry which is preliminary data.</text>
</comment>
<evidence type="ECO:0000259" key="2">
    <source>
        <dbReference type="Pfam" id="PF18802"/>
    </source>
</evidence>
<proteinExistence type="predicted"/>
<protein>
    <recommendedName>
        <fullName evidence="2">CxC1-like cysteine cluster associated with KDZ transposases domain-containing protein</fullName>
    </recommendedName>
</protein>
<gene>
    <name evidence="3" type="ORF">MYCIT1_LOCUS24979</name>
</gene>
<feature type="region of interest" description="Disordered" evidence="1">
    <location>
        <begin position="1"/>
        <end position="32"/>
    </location>
</feature>
<dbReference type="PANTHER" id="PTHR33096">
    <property type="entry name" value="CXC2 DOMAIN-CONTAINING PROTEIN"/>
    <property type="match status" value="1"/>
</dbReference>
<feature type="compositionally biased region" description="Pro residues" evidence="1">
    <location>
        <begin position="348"/>
        <end position="358"/>
    </location>
</feature>
<dbReference type="Pfam" id="PF18758">
    <property type="entry name" value="KDZ"/>
    <property type="match status" value="1"/>
</dbReference>
<evidence type="ECO:0000313" key="4">
    <source>
        <dbReference type="Proteomes" id="UP001295794"/>
    </source>
</evidence>
<dbReference type="PANTHER" id="PTHR33096:SF1">
    <property type="entry name" value="CXC1-LIKE CYSTEINE CLUSTER ASSOCIATED WITH KDZ TRANSPOSASES DOMAIN-CONTAINING PROTEIN"/>
    <property type="match status" value="1"/>
</dbReference>
<name>A0AAD2HJM5_9AGAR</name>
<dbReference type="Proteomes" id="UP001295794">
    <property type="component" value="Unassembled WGS sequence"/>
</dbReference>
<evidence type="ECO:0000313" key="3">
    <source>
        <dbReference type="EMBL" id="CAK5276585.1"/>
    </source>
</evidence>
<sequence length="1263" mass="143872">MPNPRHSSKSPVKAQAFALSSVRPPQRQGAWRPPPVYCADGVTLYQDYVRAPPGQVGFALNTSRLENLEGWESLRANDGVDDEANYITPVHSDAVAAPTAHSVAREKQTTRWVTETIPALLPGYVDLMLRTERLRHLDRATPYMASCVCGKQKEIRVYLLRWHDRISLQHCACRPGTQQLVARGFFPSSPVEPHLGVDMRVLDFAQDLFLNQAPNNRALTKTIEQCLDRLGYKLPNRESLRRQFGNALEYYVMLRHSTDQAIDNILATVRQRIQNEDDNHEHPTTPGPVIARTSVQESPRKRGRREWDSSPPSSPTKRARAAQPSSPTRSSLPSSSSPVKHSLHSSPSAPPASSPEPSSPVAESSRHTYPFTSPEDHPRPSEYLRSRCPACFGGKWEDMRVALDCIVCGDACFTQKRNKDRGCRDPERMHPKSSFLSDQATQKMADWVEGIRPPRSAPDTAAAPTSEVDDDDVIEAPSIPLPRSVLNECERSFAAADETRAKTSSHFFDDKGLMGLSCRHDNLLFLANIKTPGERQFYMFALLEALFQHLPTDFAVGFLYDIACQLQRSAVKYEFLPPEYMARLEWAVSVLHSYGHGAACQAVYHPRRRTLFGYSDGEGLERFWHSLSHLVSFLRYHKRRYTLDAQIVHMHKGNLFRLGSWLARRYTDCCRHRQHAIAVLAECPHSVSVLRAEHTKQVATLSQPLPRQSKHAGKIAIQDVLRKTAAMDRLKNQMSQWNDAIYKEDADPVYVDFAVQEYAKADAKLLKLAESVRKQKAIMGVEDKANLSKLVKSKYIQARTNAAAAKTKLRNRLRQRKFELDRVERHFHRNKADAKMTTHIEDAVRRRDRSIKDVCRLYNRLCTELQELIRLGRAPRNAIAPRQIVEKDIWGLDVDAEIWLDVGLTDADEDTEPPLWMKSDAVRQGIQAMLEQDRCNEEEPRLFHECRALRWWMAEEWEVLTRGIKLAAEDGEAGIVYQFELRKSELTKLTAAWEKPLRQVPYPTVGLPAWGPSDEDLLQVRIDDMFARTTVGSWKESDWSSHQEDSASDSDSGTDTEYFPYDELDAFERAGCDEAELQGDKHISKCQCAIDGAIDLSNSNCPLHATRNRVIKDESFPDVFYLPISRADLRIAIHDLMMLWYKESFRKDLGPQDFRDPAYSTQEEIRRRNYHEAECRKVIDVLRRLREHSDKVKFHLLWQVLDKLERLVQQFPDLDLPKGLLPPDIGFVGSDVDVNVEGDGVMNKEPSQSSYDTSIHQLAVVNN</sequence>
<reference evidence="3" key="1">
    <citation type="submission" date="2023-11" db="EMBL/GenBank/DDBJ databases">
        <authorList>
            <person name="De Vega J J."/>
            <person name="De Vega J J."/>
        </authorList>
    </citation>
    <scope>NUCLEOTIDE SEQUENCE</scope>
</reference>
<feature type="domain" description="CxC1-like cysteine cluster associated with KDZ transposases" evidence="2">
    <location>
        <begin position="146"/>
        <end position="227"/>
    </location>
</feature>
<evidence type="ECO:0000256" key="1">
    <source>
        <dbReference type="SAM" id="MobiDB-lite"/>
    </source>
</evidence>
<accession>A0AAD2HJM5</accession>